<feature type="transmembrane region" description="Helical" evidence="2">
    <location>
        <begin position="33"/>
        <end position="52"/>
    </location>
</feature>
<feature type="compositionally biased region" description="Low complexity" evidence="1">
    <location>
        <begin position="1287"/>
        <end position="1298"/>
    </location>
</feature>
<feature type="transmembrane region" description="Helical" evidence="2">
    <location>
        <begin position="975"/>
        <end position="997"/>
    </location>
</feature>
<evidence type="ECO:0000256" key="2">
    <source>
        <dbReference type="SAM" id="Phobius"/>
    </source>
</evidence>
<dbReference type="EMBL" id="CALNXK010000064">
    <property type="protein sequence ID" value="CAH3140254.1"/>
    <property type="molecule type" value="Genomic_DNA"/>
</dbReference>
<accession>A0ABN8PF33</accession>
<keyword evidence="2" id="KW-0812">Transmembrane</keyword>
<proteinExistence type="predicted"/>
<gene>
    <name evidence="3" type="ORF">PLOB_00041136</name>
</gene>
<feature type="transmembrane region" description="Helical" evidence="2">
    <location>
        <begin position="329"/>
        <end position="354"/>
    </location>
</feature>
<feature type="transmembrane region" description="Helical" evidence="2">
    <location>
        <begin position="424"/>
        <end position="450"/>
    </location>
</feature>
<evidence type="ECO:0000313" key="3">
    <source>
        <dbReference type="EMBL" id="CAH3140254.1"/>
    </source>
</evidence>
<feature type="transmembrane region" description="Helical" evidence="2">
    <location>
        <begin position="752"/>
        <end position="775"/>
    </location>
</feature>
<feature type="transmembrane region" description="Helical" evidence="2">
    <location>
        <begin position="1133"/>
        <end position="1156"/>
    </location>
</feature>
<feature type="transmembrane region" description="Helical" evidence="2">
    <location>
        <begin position="1078"/>
        <end position="1096"/>
    </location>
</feature>
<feature type="transmembrane region" description="Helical" evidence="2">
    <location>
        <begin position="182"/>
        <end position="207"/>
    </location>
</feature>
<feature type="transmembrane region" description="Helical" evidence="2">
    <location>
        <begin position="1039"/>
        <end position="1058"/>
    </location>
</feature>
<feature type="region of interest" description="Disordered" evidence="1">
    <location>
        <begin position="1322"/>
        <end position="1364"/>
    </location>
</feature>
<evidence type="ECO:0000313" key="4">
    <source>
        <dbReference type="Proteomes" id="UP001159405"/>
    </source>
</evidence>
<feature type="transmembrane region" description="Helical" evidence="2">
    <location>
        <begin position="383"/>
        <end position="404"/>
    </location>
</feature>
<feature type="compositionally biased region" description="Polar residues" evidence="1">
    <location>
        <begin position="1343"/>
        <end position="1360"/>
    </location>
</feature>
<feature type="transmembrane region" description="Helical" evidence="2">
    <location>
        <begin position="782"/>
        <end position="804"/>
    </location>
</feature>
<feature type="transmembrane region" description="Helical" evidence="2">
    <location>
        <begin position="7"/>
        <end position="27"/>
    </location>
</feature>
<organism evidence="3 4">
    <name type="scientific">Porites lobata</name>
    <dbReference type="NCBI Taxonomy" id="104759"/>
    <lineage>
        <taxon>Eukaryota</taxon>
        <taxon>Metazoa</taxon>
        <taxon>Cnidaria</taxon>
        <taxon>Anthozoa</taxon>
        <taxon>Hexacorallia</taxon>
        <taxon>Scleractinia</taxon>
        <taxon>Fungiina</taxon>
        <taxon>Poritidae</taxon>
        <taxon>Porites</taxon>
    </lineage>
</organism>
<feature type="transmembrane region" description="Helical" evidence="2">
    <location>
        <begin position="238"/>
        <end position="264"/>
    </location>
</feature>
<feature type="transmembrane region" description="Helical" evidence="2">
    <location>
        <begin position="935"/>
        <end position="955"/>
    </location>
</feature>
<keyword evidence="4" id="KW-1185">Reference proteome</keyword>
<feature type="transmembrane region" description="Helical" evidence="2">
    <location>
        <begin position="810"/>
        <end position="834"/>
    </location>
</feature>
<feature type="transmembrane region" description="Helical" evidence="2">
    <location>
        <begin position="137"/>
        <end position="161"/>
    </location>
</feature>
<protein>
    <submittedName>
        <fullName evidence="3">Uncharacterized protein</fullName>
    </submittedName>
</protein>
<comment type="caution">
    <text evidence="3">The sequence shown here is derived from an EMBL/GenBank/DDBJ whole genome shotgun (WGS) entry which is preliminary data.</text>
</comment>
<name>A0ABN8PF33_9CNID</name>
<feature type="transmembrane region" description="Helical" evidence="2">
    <location>
        <begin position="73"/>
        <end position="102"/>
    </location>
</feature>
<feature type="transmembrane region" description="Helical" evidence="2">
    <location>
        <begin position="285"/>
        <end position="309"/>
    </location>
</feature>
<feature type="transmembrane region" description="Helical" evidence="2">
    <location>
        <begin position="685"/>
        <end position="708"/>
    </location>
</feature>
<feature type="transmembrane region" description="Helical" evidence="2">
    <location>
        <begin position="1168"/>
        <end position="1189"/>
    </location>
</feature>
<sequence length="1650" mass="191117">MSEIVECISWIVSKTCWSLGVFALFVAKRMADLFGLMFNILACLTIVRLPCMCMQFSNMDSWWDWRVKGFVHFAFFLIDIPFILMGLFMIFITCGLILIPFFNDMKQENISFSTLKGPDHGIYCLNAFQLHLLVGLYFFRFICDVLCIPLAVICVLSWRSCIFINKLGKKNYSWSDWGWRKLCVVQCLQLLLDIPCIFIGFMVMITWRAPFLIKRVKERRDEDDEKWNHWRFEVFPEFFYIFVDLVCIICLLFTMLTWRAPLLINKLRHAPKKQWKIREIMVTQLLLVFVDLPCIFCALIVFITVWRIPNFIRNWEQDEWKIRANCICQVGMLFIDFGCLLLSFIVILTLWRLYPLICDIRKYWSRPKQERSWKIRKSICKNVAFLFVDIPAIFLCFIILVTVFRFPKLLSKLFQAGNFFMEFAITVFFEFAMLVVDIFFVFLFLVLMCLRPIESWVHLLEDEEHRKNRLLKHYIQWVPDIIDKRFKVRREMEGIFSTCLKNNLGERKLREHLIEISDDYLDELEWIRQKIKKYELDEGFSHLINMAKWWEKKRINKLVRLYRCEMNFLARPNISIHNSNLSKYRNEMILFESHVTMQYREIEKYAIPKVPLWSEECGLKTRTRKETQQVLVKCLPSGRFVISVLILLNLILIYRGPSLLKNLCRRWYDRKKIVYDSCKEYLYDFITVCRILLVIVFLYRAPFLITDITRDIFFKQSWRAVRETVKKYPALILEDIVDLISCIFSWESVRFLFTALLFGLLMPADLFLTIMKFIFSKNCAYFLTAVLYIIFLAFPFLLPFYISGKLDPNLVTIVIGVFAFFLLLALIGMVVVLLKKEALLNRRDDAPIRRDDASIRRDGARNRRDEPGLLIKPTPYDYIRFNWTNIHVIAMEVVEFLQLLALVFAVSDIPMLGAKTLNTASQYLLLNFASFDVKLWLSFIIFVIWFFCCGAPVILENVLEYLPKGSCAKHVGWTLFLSLFANTLFVTIVESFLAFVACKTQDCPTINVTVTTNASQNSCFPAVLYEDETIECWEGNHRAIAFLGLLGLVWYSTTAIIFGTKYGDVTHPSQDLEFSPVYNIFLNFAKAVMVGVVVLAMAKPYVVLSFLVLANLAAIIFTLAFRKIFHFDLSNSFVLIIWRTVTFICACVAAVSAVVAKQRNDPDSFVPLGIFLGGCGVVIIIALIVSIVLRKPRTPVENQRRMFRQDLLALEAKLVKENFMINSWTKSRAQWKRLVKNVYEAQKNDRGISPSVWSHLEISPPPPPQEERRIPDAEPSTSAPLPPPPAYDDLFPNIMGPYGIPPPPYTTESDDVSIGIAETEQAPAPPLPQATGKQPKEQPAISDGNSTKISFTNDTSSLDSMEQVPEVSLPFPPYPLEYRDAFSAAIAEDREDWKLWDINNMECNGTTLLLVLERYIHYSAFSFSFIAQLPLWRSSVAQCDWTGLLHCLEVLETNLTGSFNNPSQADMSLGNKDVPFLKLEPDIDTEEPPVYVPESRDPEVIRALSDEERTRALNDVKAVGEFGEQWAELLDKVLPTKPVIRMWRWDEELKMFHVYLRRPIQGVITELGPRGVKMARGAAIALPKHIQGRFLGARITFDKGFEPKGKKGPVSVAVTDLGLMKTEDKMYVTAQGKKLPYDKALDSMKTVTWK</sequence>
<dbReference type="Proteomes" id="UP001159405">
    <property type="component" value="Unassembled WGS sequence"/>
</dbReference>
<keyword evidence="2" id="KW-1133">Transmembrane helix</keyword>
<keyword evidence="2" id="KW-0472">Membrane</keyword>
<feature type="transmembrane region" description="Helical" evidence="2">
    <location>
        <begin position="1101"/>
        <end position="1121"/>
    </location>
</feature>
<feature type="region of interest" description="Disordered" evidence="1">
    <location>
        <begin position="1250"/>
        <end position="1310"/>
    </location>
</feature>
<reference evidence="3 4" key="1">
    <citation type="submission" date="2022-05" db="EMBL/GenBank/DDBJ databases">
        <authorList>
            <consortium name="Genoscope - CEA"/>
            <person name="William W."/>
        </authorList>
    </citation>
    <scope>NUCLEOTIDE SEQUENCE [LARGE SCALE GENOMIC DNA]</scope>
</reference>
<evidence type="ECO:0000256" key="1">
    <source>
        <dbReference type="SAM" id="MobiDB-lite"/>
    </source>
</evidence>